<dbReference type="SUPFAM" id="SSF56935">
    <property type="entry name" value="Porins"/>
    <property type="match status" value="1"/>
</dbReference>
<dbReference type="AlphaFoldDB" id="A0A364XZT0"/>
<dbReference type="OrthoDB" id="9768177at2"/>
<comment type="similarity">
    <text evidence="7">Belongs to the TonB-dependent receptor family.</text>
</comment>
<evidence type="ECO:0000259" key="8">
    <source>
        <dbReference type="Pfam" id="PF07715"/>
    </source>
</evidence>
<evidence type="ECO:0000313" key="10">
    <source>
        <dbReference type="Proteomes" id="UP000251889"/>
    </source>
</evidence>
<dbReference type="RefSeq" id="WP_112747880.1">
    <property type="nucleotide sequence ID" value="NZ_QMFY01000008.1"/>
</dbReference>
<dbReference type="InterPro" id="IPR023997">
    <property type="entry name" value="TonB-dep_OMP_SusC/RagA_CS"/>
</dbReference>
<gene>
    <name evidence="9" type="ORF">DQQ10_15920</name>
</gene>
<keyword evidence="5 7" id="KW-0472">Membrane</keyword>
<keyword evidence="3 7" id="KW-1134">Transmembrane beta strand</keyword>
<dbReference type="PROSITE" id="PS52016">
    <property type="entry name" value="TONB_DEPENDENT_REC_3"/>
    <property type="match status" value="1"/>
</dbReference>
<evidence type="ECO:0000256" key="3">
    <source>
        <dbReference type="ARBA" id="ARBA00022452"/>
    </source>
</evidence>
<evidence type="ECO:0000256" key="7">
    <source>
        <dbReference type="PROSITE-ProRule" id="PRU01360"/>
    </source>
</evidence>
<dbReference type="NCBIfam" id="TIGR04056">
    <property type="entry name" value="OMP_RagA_SusC"/>
    <property type="match status" value="1"/>
</dbReference>
<dbReference type="InterPro" id="IPR008969">
    <property type="entry name" value="CarboxyPept-like_regulatory"/>
</dbReference>
<evidence type="ECO:0000256" key="5">
    <source>
        <dbReference type="ARBA" id="ARBA00023136"/>
    </source>
</evidence>
<dbReference type="Gene3D" id="2.60.40.1120">
    <property type="entry name" value="Carboxypeptidase-like, regulatory domain"/>
    <property type="match status" value="1"/>
</dbReference>
<dbReference type="InterPro" id="IPR023996">
    <property type="entry name" value="TonB-dep_OMP_SusC/RagA"/>
</dbReference>
<organism evidence="9 10">
    <name type="scientific">Pseudochryseolinea flava</name>
    <dbReference type="NCBI Taxonomy" id="2059302"/>
    <lineage>
        <taxon>Bacteria</taxon>
        <taxon>Pseudomonadati</taxon>
        <taxon>Bacteroidota</taxon>
        <taxon>Cytophagia</taxon>
        <taxon>Cytophagales</taxon>
        <taxon>Fulvivirgaceae</taxon>
        <taxon>Pseudochryseolinea</taxon>
    </lineage>
</organism>
<reference evidence="9 10" key="1">
    <citation type="submission" date="2018-06" db="EMBL/GenBank/DDBJ databases">
        <title>Chryseolinea flavus sp. nov., a member of the phylum Bacteroidetes isolated from soil.</title>
        <authorList>
            <person name="Li Y."/>
            <person name="Wang J."/>
        </authorList>
    </citation>
    <scope>NUCLEOTIDE SEQUENCE [LARGE SCALE GENOMIC DNA]</scope>
    <source>
        <strain evidence="9 10">SDU1-6</strain>
    </source>
</reference>
<sequence length="998" mass="109648">MNRNLLQFSPPKMLQSIKGMLLLIMLSLTLVRTVAAQDLTITGQVKGADDGAALPGVTIIVKGSTNGTSSDADGRYTIKVSDPNAILVFSFIGYAQQEVALANRTTVDVSLEADIAELSEVVIIGYGEVKKSNVIGSVSSVKAEDLTRIPAGNVMESLQGSVPGMDITRTSGAAGANVNIAIRGNRSLTASGSPLFIVDGIQYNSIQDINPNDIQSMEVLKDAASTAIYGSRGANGVILVTTKRGSGKTKVSFNTYTGVSSLNGYPDVQNGAQYAAQRREANRTAGKWSSEADDGTIFSVAELDNIKNNRSTDWRDLMLHNGSIQDYQVGLTSSSDKTSFYASLNYFREKGLFENDVLQRYTFRTNIDHKISEKFKVGTQNQFSYYDIDRRRDPLNISNKLSPLEDAYDSTGAVIPWLNNNKTVNPLMDEEGDNFVNNSVVTRLFSSLYVEFKPIKDLTFKSIIGVTSSNTRDGIFASAMTVARNGIKPFTSFTNTTDLSINMENILTYNKEINGHTFTITGVQSLLRNKREVHASSGINQLISAQGYYGLGNANEQIITGAPYTESGLLSFTGRVQYDYKEKYLLTLIGRSDGASQLSPGLKWNFFPSVQAGWRIIEEAFMAGATTVSDLKLRASYGLSGNYAVDPYSTQSNLARVPMAYDEKLAVGYMFDTKLGNDDLSWEKSTTVNVGIDFGFLSNRLTGSIDLFRTKTVDLLLNRFLPASSGATRIVQNIGETDNRGIEIALSAVPVQTDKFTWKIGATWFKTREEIVALATESDDIANGWFIGQPTRVFYDYEKIGIWQTADADLATTFGQVPGEIRVKDQDNSGGIDATKDRVIIGSALPQWIGSFNSDFKIGNFDVSIQMFARWGQTIQYDFANIYDPTANENSIEHDYWTPENPSNDYPRPNANTSRSAMRYLSTLLYRDGSFMKLRGITIGYNLPSTVLSKTPFSRVRIYLNGKNLFTHSKIDNYDPEGGGNESNPLSRLIVGGINLEF</sequence>
<evidence type="ECO:0000256" key="1">
    <source>
        <dbReference type="ARBA" id="ARBA00004571"/>
    </source>
</evidence>
<dbReference type="Pfam" id="PF07715">
    <property type="entry name" value="Plug"/>
    <property type="match status" value="1"/>
</dbReference>
<proteinExistence type="inferred from homology"/>
<dbReference type="Gene3D" id="2.170.130.10">
    <property type="entry name" value="TonB-dependent receptor, plug domain"/>
    <property type="match status" value="1"/>
</dbReference>
<comment type="subcellular location">
    <subcellularLocation>
        <location evidence="1 7">Cell outer membrane</location>
        <topology evidence="1 7">Multi-pass membrane protein</topology>
    </subcellularLocation>
</comment>
<dbReference type="FunFam" id="2.170.130.10:FF:000008">
    <property type="entry name" value="SusC/RagA family TonB-linked outer membrane protein"/>
    <property type="match status" value="1"/>
</dbReference>
<dbReference type="GO" id="GO:0009279">
    <property type="term" value="C:cell outer membrane"/>
    <property type="evidence" value="ECO:0007669"/>
    <property type="project" value="UniProtKB-SubCell"/>
</dbReference>
<dbReference type="Pfam" id="PF13715">
    <property type="entry name" value="CarbopepD_reg_2"/>
    <property type="match status" value="1"/>
</dbReference>
<dbReference type="Proteomes" id="UP000251889">
    <property type="component" value="Unassembled WGS sequence"/>
</dbReference>
<keyword evidence="10" id="KW-1185">Reference proteome</keyword>
<evidence type="ECO:0000256" key="6">
    <source>
        <dbReference type="ARBA" id="ARBA00023237"/>
    </source>
</evidence>
<dbReference type="InterPro" id="IPR039426">
    <property type="entry name" value="TonB-dep_rcpt-like"/>
</dbReference>
<dbReference type="Gene3D" id="2.40.170.20">
    <property type="entry name" value="TonB-dependent receptor, beta-barrel domain"/>
    <property type="match status" value="1"/>
</dbReference>
<keyword evidence="4 7" id="KW-0812">Transmembrane</keyword>
<evidence type="ECO:0000256" key="4">
    <source>
        <dbReference type="ARBA" id="ARBA00022692"/>
    </source>
</evidence>
<keyword evidence="6 7" id="KW-0998">Cell outer membrane</keyword>
<feature type="domain" description="TonB-dependent receptor plug" evidence="8">
    <location>
        <begin position="131"/>
        <end position="237"/>
    </location>
</feature>
<dbReference type="EMBL" id="QMFY01000008">
    <property type="protein sequence ID" value="RAW00042.1"/>
    <property type="molecule type" value="Genomic_DNA"/>
</dbReference>
<name>A0A364XZT0_9BACT</name>
<dbReference type="SUPFAM" id="SSF49464">
    <property type="entry name" value="Carboxypeptidase regulatory domain-like"/>
    <property type="match status" value="1"/>
</dbReference>
<dbReference type="InterPro" id="IPR037066">
    <property type="entry name" value="Plug_dom_sf"/>
</dbReference>
<evidence type="ECO:0000256" key="2">
    <source>
        <dbReference type="ARBA" id="ARBA00022448"/>
    </source>
</evidence>
<protein>
    <submittedName>
        <fullName evidence="9">SusC/RagA family protein</fullName>
    </submittedName>
</protein>
<dbReference type="NCBIfam" id="TIGR04057">
    <property type="entry name" value="SusC_RagA_signa"/>
    <property type="match status" value="1"/>
</dbReference>
<accession>A0A364XZT0</accession>
<dbReference type="InterPro" id="IPR012910">
    <property type="entry name" value="Plug_dom"/>
</dbReference>
<keyword evidence="2 7" id="KW-0813">Transport</keyword>
<comment type="caution">
    <text evidence="9">The sequence shown here is derived from an EMBL/GenBank/DDBJ whole genome shotgun (WGS) entry which is preliminary data.</text>
</comment>
<evidence type="ECO:0000313" key="9">
    <source>
        <dbReference type="EMBL" id="RAW00042.1"/>
    </source>
</evidence>
<dbReference type="InterPro" id="IPR036942">
    <property type="entry name" value="Beta-barrel_TonB_sf"/>
</dbReference>